<organism evidence="1 2">
    <name type="scientific">Caerostris darwini</name>
    <dbReference type="NCBI Taxonomy" id="1538125"/>
    <lineage>
        <taxon>Eukaryota</taxon>
        <taxon>Metazoa</taxon>
        <taxon>Ecdysozoa</taxon>
        <taxon>Arthropoda</taxon>
        <taxon>Chelicerata</taxon>
        <taxon>Arachnida</taxon>
        <taxon>Araneae</taxon>
        <taxon>Araneomorphae</taxon>
        <taxon>Entelegynae</taxon>
        <taxon>Araneoidea</taxon>
        <taxon>Araneidae</taxon>
        <taxon>Caerostris</taxon>
    </lineage>
</organism>
<keyword evidence="2" id="KW-1185">Reference proteome</keyword>
<proteinExistence type="predicted"/>
<gene>
    <name evidence="1" type="ORF">CDAR_548541</name>
</gene>
<dbReference type="EMBL" id="BPLQ01014724">
    <property type="protein sequence ID" value="GIY82453.1"/>
    <property type="molecule type" value="Genomic_DNA"/>
</dbReference>
<sequence length="86" mass="9815">MIILLLSEYRIMSLVLLSAGLRNKMDVQRGSEVRVRSWGVAVLDAEMTHIRSLSFSPIRSLFLRLSRAKERSRKGSFPDRKVVLVA</sequence>
<dbReference type="Proteomes" id="UP001054837">
    <property type="component" value="Unassembled WGS sequence"/>
</dbReference>
<dbReference type="AlphaFoldDB" id="A0AAV4WJI2"/>
<protein>
    <recommendedName>
        <fullName evidence="3">Secreted protein</fullName>
    </recommendedName>
</protein>
<evidence type="ECO:0008006" key="3">
    <source>
        <dbReference type="Google" id="ProtNLM"/>
    </source>
</evidence>
<comment type="caution">
    <text evidence="1">The sequence shown here is derived from an EMBL/GenBank/DDBJ whole genome shotgun (WGS) entry which is preliminary data.</text>
</comment>
<accession>A0AAV4WJI2</accession>
<name>A0AAV4WJI2_9ARAC</name>
<evidence type="ECO:0000313" key="2">
    <source>
        <dbReference type="Proteomes" id="UP001054837"/>
    </source>
</evidence>
<reference evidence="1 2" key="1">
    <citation type="submission" date="2021-06" db="EMBL/GenBank/DDBJ databases">
        <title>Caerostris darwini draft genome.</title>
        <authorList>
            <person name="Kono N."/>
            <person name="Arakawa K."/>
        </authorList>
    </citation>
    <scope>NUCLEOTIDE SEQUENCE [LARGE SCALE GENOMIC DNA]</scope>
</reference>
<evidence type="ECO:0000313" key="1">
    <source>
        <dbReference type="EMBL" id="GIY82453.1"/>
    </source>
</evidence>